<organism evidence="1 2">
    <name type="scientific">Portunus trituberculatus</name>
    <name type="common">Swimming crab</name>
    <name type="synonym">Neptunus trituberculatus</name>
    <dbReference type="NCBI Taxonomy" id="210409"/>
    <lineage>
        <taxon>Eukaryota</taxon>
        <taxon>Metazoa</taxon>
        <taxon>Ecdysozoa</taxon>
        <taxon>Arthropoda</taxon>
        <taxon>Crustacea</taxon>
        <taxon>Multicrustacea</taxon>
        <taxon>Malacostraca</taxon>
        <taxon>Eumalacostraca</taxon>
        <taxon>Eucarida</taxon>
        <taxon>Decapoda</taxon>
        <taxon>Pleocyemata</taxon>
        <taxon>Brachyura</taxon>
        <taxon>Eubrachyura</taxon>
        <taxon>Portunoidea</taxon>
        <taxon>Portunidae</taxon>
        <taxon>Portuninae</taxon>
        <taxon>Portunus</taxon>
    </lineage>
</organism>
<dbReference type="AlphaFoldDB" id="A0A5B7GW92"/>
<gene>
    <name evidence="1" type="ORF">E2C01_056023</name>
</gene>
<comment type="caution">
    <text evidence="1">The sequence shown here is derived from an EMBL/GenBank/DDBJ whole genome shotgun (WGS) entry which is preliminary data.</text>
</comment>
<accession>A0A5B7GW92</accession>
<sequence>MYVKNEPDCDFDITMEMMTDMETNLLREELFGNHCIASGKCPERSIFLPHAALFTAECPPDSPYAPFLQVPP</sequence>
<dbReference type="EMBL" id="VSRR010019135">
    <property type="protein sequence ID" value="MPC61946.1"/>
    <property type="molecule type" value="Genomic_DNA"/>
</dbReference>
<name>A0A5B7GW92_PORTR</name>
<evidence type="ECO:0000313" key="2">
    <source>
        <dbReference type="Proteomes" id="UP000324222"/>
    </source>
</evidence>
<proteinExistence type="predicted"/>
<dbReference type="Proteomes" id="UP000324222">
    <property type="component" value="Unassembled WGS sequence"/>
</dbReference>
<protein>
    <submittedName>
        <fullName evidence="1">Uncharacterized protein</fullName>
    </submittedName>
</protein>
<reference evidence="1 2" key="1">
    <citation type="submission" date="2019-05" db="EMBL/GenBank/DDBJ databases">
        <title>Another draft genome of Portunus trituberculatus and its Hox gene families provides insights of decapod evolution.</title>
        <authorList>
            <person name="Jeong J.-H."/>
            <person name="Song I."/>
            <person name="Kim S."/>
            <person name="Choi T."/>
            <person name="Kim D."/>
            <person name="Ryu S."/>
            <person name="Kim W."/>
        </authorList>
    </citation>
    <scope>NUCLEOTIDE SEQUENCE [LARGE SCALE GENOMIC DNA]</scope>
    <source>
        <tissue evidence="1">Muscle</tissue>
    </source>
</reference>
<evidence type="ECO:0000313" key="1">
    <source>
        <dbReference type="EMBL" id="MPC61946.1"/>
    </source>
</evidence>
<keyword evidence="2" id="KW-1185">Reference proteome</keyword>